<proteinExistence type="inferred from homology"/>
<dbReference type="PANTHER" id="PTHR12728:SF0">
    <property type="entry name" value="RIBOSOME PRODUCTION FACTOR 2 HOMOLOG"/>
    <property type="match status" value="1"/>
</dbReference>
<keyword evidence="3 4" id="KW-0539">Nucleus</keyword>
<feature type="region of interest" description="Disordered" evidence="5">
    <location>
        <begin position="304"/>
        <end position="350"/>
    </location>
</feature>
<reference evidence="7" key="1">
    <citation type="submission" date="2022-11" db="EMBL/GenBank/DDBJ databases">
        <title>Genome Sequence of Cubamyces cubensis.</title>
        <authorList>
            <person name="Buettner E."/>
        </authorList>
    </citation>
    <scope>NUCLEOTIDE SEQUENCE</scope>
    <source>
        <strain evidence="7">MPL-01</strain>
    </source>
</reference>
<name>A0AAD7TJ73_9APHY</name>
<feature type="compositionally biased region" description="Acidic residues" evidence="5">
    <location>
        <begin position="323"/>
        <end position="335"/>
    </location>
</feature>
<evidence type="ECO:0000313" key="8">
    <source>
        <dbReference type="Proteomes" id="UP001215151"/>
    </source>
</evidence>
<comment type="similarity">
    <text evidence="2 4">Belongs to the RPF2 family.</text>
</comment>
<accession>A0AAD7TJ73</accession>
<comment type="caution">
    <text evidence="7">The sequence shown here is derived from an EMBL/GenBank/DDBJ whole genome shotgun (WGS) entry which is preliminary data.</text>
</comment>
<dbReference type="Proteomes" id="UP001215151">
    <property type="component" value="Unassembled WGS sequence"/>
</dbReference>
<feature type="compositionally biased region" description="Basic residues" evidence="5">
    <location>
        <begin position="340"/>
        <end position="350"/>
    </location>
</feature>
<dbReference type="Pfam" id="PF04427">
    <property type="entry name" value="Brix"/>
    <property type="match status" value="1"/>
</dbReference>
<evidence type="ECO:0000259" key="6">
    <source>
        <dbReference type="PROSITE" id="PS50833"/>
    </source>
</evidence>
<comment type="subcellular location">
    <subcellularLocation>
        <location evidence="1 4">Nucleus</location>
        <location evidence="1 4">Nucleolus</location>
    </subcellularLocation>
</comment>
<feature type="domain" description="Brix" evidence="6">
    <location>
        <begin position="28"/>
        <end position="258"/>
    </location>
</feature>
<keyword evidence="8" id="KW-1185">Reference proteome</keyword>
<dbReference type="InterPro" id="IPR039770">
    <property type="entry name" value="Rpf2"/>
</dbReference>
<dbReference type="AlphaFoldDB" id="A0AAD7TJ73"/>
<dbReference type="GO" id="GO:0019843">
    <property type="term" value="F:rRNA binding"/>
    <property type="evidence" value="ECO:0007669"/>
    <property type="project" value="UniProtKB-UniRule"/>
</dbReference>
<feature type="compositionally biased region" description="Basic residues" evidence="5">
    <location>
        <begin position="1"/>
        <end position="16"/>
    </location>
</feature>
<protein>
    <recommendedName>
        <fullName evidence="4">Ribosome production factor 2 homolog</fullName>
    </recommendedName>
    <alternativeName>
        <fullName evidence="4">Ribosome biogenesis protein RPF2 homolog</fullName>
    </alternativeName>
</protein>
<evidence type="ECO:0000256" key="2">
    <source>
        <dbReference type="ARBA" id="ARBA00010782"/>
    </source>
</evidence>
<evidence type="ECO:0000313" key="7">
    <source>
        <dbReference type="EMBL" id="KAJ8462911.1"/>
    </source>
</evidence>
<dbReference type="PANTHER" id="PTHR12728">
    <property type="entry name" value="BRIX DOMAIN CONTAINING PROTEIN"/>
    <property type="match status" value="1"/>
</dbReference>
<dbReference type="EMBL" id="JAPEVG010000430">
    <property type="protein sequence ID" value="KAJ8462911.1"/>
    <property type="molecule type" value="Genomic_DNA"/>
</dbReference>
<dbReference type="SMART" id="SM00879">
    <property type="entry name" value="Brix"/>
    <property type="match status" value="1"/>
</dbReference>
<evidence type="ECO:0000256" key="1">
    <source>
        <dbReference type="ARBA" id="ARBA00004604"/>
    </source>
</evidence>
<dbReference type="GO" id="GO:0005730">
    <property type="term" value="C:nucleolus"/>
    <property type="evidence" value="ECO:0007669"/>
    <property type="project" value="UniProtKB-SubCell"/>
</dbReference>
<feature type="region of interest" description="Disordered" evidence="5">
    <location>
        <begin position="1"/>
        <end position="21"/>
    </location>
</feature>
<organism evidence="7 8">
    <name type="scientific">Trametes cubensis</name>
    <dbReference type="NCBI Taxonomy" id="1111947"/>
    <lineage>
        <taxon>Eukaryota</taxon>
        <taxon>Fungi</taxon>
        <taxon>Dikarya</taxon>
        <taxon>Basidiomycota</taxon>
        <taxon>Agaricomycotina</taxon>
        <taxon>Agaricomycetes</taxon>
        <taxon>Polyporales</taxon>
        <taxon>Polyporaceae</taxon>
        <taxon>Trametes</taxon>
    </lineage>
</organism>
<sequence length="350" mass="39422">MLRTVKPKNARSKRALQAREPKEIEDPRTAIFVKGTHTGEKVNGVMKELMALKRPHAISFSKKNTVRPFEDASSLEFWANKNDASLFLVGQSTKKRPDGLTFVRMFDYRVLDMCEVGVDMFKSMAEFKTPKATPGHKPLLHFASELFDTHPRFIQLKSMLMDFFNGEVIDQVCLAGIEHVISISLGPTPPSLNAATTTLQASSSATPAENSASLPKVHIRGYTIRLLKSGTRVPRVELTPMGPFIDLTLRRHQEADPELLKQAMKRPKLRKQEVEKGLGKKRKNLEVDEMGDLRGRIHVGKQDLSKLQTRKMKGLKSGRDDMLMDVDEDESDGDSSDGGRRRKRQRSQSD</sequence>
<evidence type="ECO:0000256" key="3">
    <source>
        <dbReference type="ARBA" id="ARBA00023242"/>
    </source>
</evidence>
<gene>
    <name evidence="7" type="ORF">ONZ51_g10595</name>
</gene>
<evidence type="ECO:0000256" key="4">
    <source>
        <dbReference type="RuleBase" id="RU367086"/>
    </source>
</evidence>
<dbReference type="GO" id="GO:0000027">
    <property type="term" value="P:ribosomal large subunit assembly"/>
    <property type="evidence" value="ECO:0007669"/>
    <property type="project" value="InterPro"/>
</dbReference>
<dbReference type="PROSITE" id="PS50833">
    <property type="entry name" value="BRIX"/>
    <property type="match status" value="1"/>
</dbReference>
<dbReference type="GO" id="GO:0000463">
    <property type="term" value="P:maturation of LSU-rRNA from tricistronic rRNA transcript (SSU-rRNA, 5.8S rRNA, LSU-rRNA)"/>
    <property type="evidence" value="ECO:0007669"/>
    <property type="project" value="TreeGrafter"/>
</dbReference>
<evidence type="ECO:0000256" key="5">
    <source>
        <dbReference type="SAM" id="MobiDB-lite"/>
    </source>
</evidence>
<dbReference type="InterPro" id="IPR007109">
    <property type="entry name" value="Brix"/>
</dbReference>